<comment type="caution">
    <text evidence="2">The sequence shown here is derived from an EMBL/GenBank/DDBJ whole genome shotgun (WGS) entry which is preliminary data.</text>
</comment>
<dbReference type="InterPro" id="IPR027805">
    <property type="entry name" value="Transposase_HTH_dom"/>
</dbReference>
<proteinExistence type="predicted"/>
<evidence type="ECO:0000313" key="3">
    <source>
        <dbReference type="Proteomes" id="UP000597656"/>
    </source>
</evidence>
<evidence type="ECO:0000313" key="2">
    <source>
        <dbReference type="EMBL" id="GGN23512.1"/>
    </source>
</evidence>
<reference evidence="3" key="1">
    <citation type="journal article" date="2019" name="Int. J. Syst. Evol. Microbiol.">
        <title>The Global Catalogue of Microorganisms (GCM) 10K type strain sequencing project: providing services to taxonomists for standard genome sequencing and annotation.</title>
        <authorList>
            <consortium name="The Broad Institute Genomics Platform"/>
            <consortium name="The Broad Institute Genome Sequencing Center for Infectious Disease"/>
            <person name="Wu L."/>
            <person name="Ma J."/>
        </authorList>
    </citation>
    <scope>NUCLEOTIDE SEQUENCE [LARGE SCALE GENOMIC DNA]</scope>
    <source>
        <strain evidence="3">CGMCC 4.7319</strain>
    </source>
</reference>
<accession>A0ABQ2INP4</accession>
<protein>
    <recommendedName>
        <fullName evidence="1">Transposase Helix-turn-helix domain-containing protein</fullName>
    </recommendedName>
</protein>
<organism evidence="2 3">
    <name type="scientific">Lentzea pudingi</name>
    <dbReference type="NCBI Taxonomy" id="1789439"/>
    <lineage>
        <taxon>Bacteria</taxon>
        <taxon>Bacillati</taxon>
        <taxon>Actinomycetota</taxon>
        <taxon>Actinomycetes</taxon>
        <taxon>Pseudonocardiales</taxon>
        <taxon>Pseudonocardiaceae</taxon>
        <taxon>Lentzea</taxon>
    </lineage>
</organism>
<feature type="domain" description="Transposase Helix-turn-helix" evidence="1">
    <location>
        <begin position="34"/>
        <end position="69"/>
    </location>
</feature>
<sequence length="69" mass="7670">MLFYRAALPLSVRTVSWVTGVIRTHRRQSGSVWRKLEPGRQALLMLVYLRKGESFAEVGAGFGVSATTC</sequence>
<dbReference type="EMBL" id="BMNC01000019">
    <property type="protein sequence ID" value="GGN23512.1"/>
    <property type="molecule type" value="Genomic_DNA"/>
</dbReference>
<gene>
    <name evidence="2" type="ORF">GCM10011609_76420</name>
</gene>
<dbReference type="Pfam" id="PF13613">
    <property type="entry name" value="HTH_Tnp_4"/>
    <property type="match status" value="1"/>
</dbReference>
<name>A0ABQ2INP4_9PSEU</name>
<dbReference type="Proteomes" id="UP000597656">
    <property type="component" value="Unassembled WGS sequence"/>
</dbReference>
<evidence type="ECO:0000259" key="1">
    <source>
        <dbReference type="Pfam" id="PF13613"/>
    </source>
</evidence>
<keyword evidence="3" id="KW-1185">Reference proteome</keyword>